<dbReference type="RefSeq" id="WP_160128501.1">
    <property type="nucleotide sequence ID" value="NZ_CP019288.1"/>
</dbReference>
<protein>
    <submittedName>
        <fullName evidence="5">Aliphatic sulfonates import ATP-binding protein SsuB</fullName>
        <ecNumber evidence="5">3.6.3.-</ecNumber>
    </submittedName>
</protein>
<dbReference type="InterPro" id="IPR027417">
    <property type="entry name" value="P-loop_NTPase"/>
</dbReference>
<evidence type="ECO:0000313" key="5">
    <source>
        <dbReference type="EMBL" id="QHI35776.1"/>
    </source>
</evidence>
<dbReference type="GO" id="GO:0016887">
    <property type="term" value="F:ATP hydrolysis activity"/>
    <property type="evidence" value="ECO:0007669"/>
    <property type="project" value="InterPro"/>
</dbReference>
<dbReference type="PANTHER" id="PTHR42788">
    <property type="entry name" value="TAURINE IMPORT ATP-BINDING PROTEIN-RELATED"/>
    <property type="match status" value="1"/>
</dbReference>
<keyword evidence="2" id="KW-0547">Nucleotide-binding</keyword>
<dbReference type="SMART" id="SM00382">
    <property type="entry name" value="AAA"/>
    <property type="match status" value="1"/>
</dbReference>
<sequence length="241" mass="27482">MKILEFISVNKTYQNNSVLENANFHINKGEFAVIVGTNGSGKSSILNAIAEIIKIDSGLIKRGVLKNEISYVRQDYRGNLLPWKNTFQNICLPLIIKGENKSNYEEKVNDTFKQFDIDLDLKKYPYQLSGGQQQQVAIVRGVINNPKLLLLDEPFASLDFGIKREVSKHILSYWKKSSLTVILVTHDIDEAIFLADRVLVINNKKIESIKVNLDRPRKIDLLASVEFGKIKSNIFKLLRYV</sequence>
<keyword evidence="3 5" id="KW-0067">ATP-binding</keyword>
<evidence type="ECO:0000256" key="3">
    <source>
        <dbReference type="ARBA" id="ARBA00022840"/>
    </source>
</evidence>
<dbReference type="Gene3D" id="3.40.50.300">
    <property type="entry name" value="P-loop containing nucleotide triphosphate hydrolases"/>
    <property type="match status" value="1"/>
</dbReference>
<dbReference type="Proteomes" id="UP000464657">
    <property type="component" value="Chromosome"/>
</dbReference>
<dbReference type="InterPro" id="IPR003593">
    <property type="entry name" value="AAA+_ATPase"/>
</dbReference>
<accession>A0A7L4ZHT1</accession>
<gene>
    <name evidence="5" type="primary">ssuB</name>
    <name evidence="5" type="ORF">IMCC3317_11240</name>
</gene>
<feature type="domain" description="ABC transporter" evidence="4">
    <location>
        <begin position="4"/>
        <end position="228"/>
    </location>
</feature>
<dbReference type="PANTHER" id="PTHR42788:SF2">
    <property type="entry name" value="ABC TRANSPORTER ATP-BINDING PROTEIN"/>
    <property type="match status" value="1"/>
</dbReference>
<keyword evidence="6" id="KW-1185">Reference proteome</keyword>
<evidence type="ECO:0000259" key="4">
    <source>
        <dbReference type="PROSITE" id="PS50893"/>
    </source>
</evidence>
<dbReference type="Pfam" id="PF00005">
    <property type="entry name" value="ABC_tran"/>
    <property type="match status" value="1"/>
</dbReference>
<dbReference type="InterPro" id="IPR003439">
    <property type="entry name" value="ABC_transporter-like_ATP-bd"/>
</dbReference>
<keyword evidence="1" id="KW-0813">Transport</keyword>
<dbReference type="EC" id="3.6.3.-" evidence="5"/>
<dbReference type="SUPFAM" id="SSF52540">
    <property type="entry name" value="P-loop containing nucleoside triphosphate hydrolases"/>
    <property type="match status" value="1"/>
</dbReference>
<name>A0A7L4ZHT1_9FLAO</name>
<dbReference type="OrthoDB" id="9802264at2"/>
<reference evidence="5 6" key="1">
    <citation type="journal article" date="2013" name="Int. J. Syst. Evol. Microbiol.">
        <title>Kordia antarctica sp. nov., isolated from Antarctic seawater.</title>
        <authorList>
            <person name="Baek K."/>
            <person name="Choi A."/>
            <person name="Kang I."/>
            <person name="Lee K."/>
            <person name="Cho J.C."/>
        </authorList>
    </citation>
    <scope>NUCLEOTIDE SEQUENCE [LARGE SCALE GENOMIC DNA]</scope>
    <source>
        <strain evidence="5 6">IMCC3317</strain>
    </source>
</reference>
<dbReference type="InterPro" id="IPR050166">
    <property type="entry name" value="ABC_transporter_ATP-bind"/>
</dbReference>
<evidence type="ECO:0000256" key="1">
    <source>
        <dbReference type="ARBA" id="ARBA00022448"/>
    </source>
</evidence>
<dbReference type="AlphaFoldDB" id="A0A7L4ZHT1"/>
<keyword evidence="5" id="KW-0378">Hydrolase</keyword>
<dbReference type="PROSITE" id="PS50893">
    <property type="entry name" value="ABC_TRANSPORTER_2"/>
    <property type="match status" value="1"/>
</dbReference>
<dbReference type="EMBL" id="CP019288">
    <property type="protein sequence ID" value="QHI35776.1"/>
    <property type="molecule type" value="Genomic_DNA"/>
</dbReference>
<organism evidence="5 6">
    <name type="scientific">Kordia antarctica</name>
    <dbReference type="NCBI Taxonomy" id="1218801"/>
    <lineage>
        <taxon>Bacteria</taxon>
        <taxon>Pseudomonadati</taxon>
        <taxon>Bacteroidota</taxon>
        <taxon>Flavobacteriia</taxon>
        <taxon>Flavobacteriales</taxon>
        <taxon>Flavobacteriaceae</taxon>
        <taxon>Kordia</taxon>
    </lineage>
</organism>
<proteinExistence type="predicted"/>
<dbReference type="KEGG" id="kan:IMCC3317_11240"/>
<evidence type="ECO:0000313" key="6">
    <source>
        <dbReference type="Proteomes" id="UP000464657"/>
    </source>
</evidence>
<dbReference type="GO" id="GO:0005524">
    <property type="term" value="F:ATP binding"/>
    <property type="evidence" value="ECO:0007669"/>
    <property type="project" value="UniProtKB-KW"/>
</dbReference>
<evidence type="ECO:0000256" key="2">
    <source>
        <dbReference type="ARBA" id="ARBA00022741"/>
    </source>
</evidence>